<dbReference type="Proteomes" id="UP000664781">
    <property type="component" value="Unassembled WGS sequence"/>
</dbReference>
<evidence type="ECO:0000256" key="1">
    <source>
        <dbReference type="SAM" id="Phobius"/>
    </source>
</evidence>
<dbReference type="Pfam" id="PF19857">
    <property type="entry name" value="DUF6332"/>
    <property type="match status" value="1"/>
</dbReference>
<organism evidence="2 3">
    <name type="scientific">Streptomyces triculaminicus</name>
    <dbReference type="NCBI Taxonomy" id="2816232"/>
    <lineage>
        <taxon>Bacteria</taxon>
        <taxon>Bacillati</taxon>
        <taxon>Actinomycetota</taxon>
        <taxon>Actinomycetes</taxon>
        <taxon>Kitasatosporales</taxon>
        <taxon>Streptomycetaceae</taxon>
        <taxon>Streptomyces</taxon>
    </lineage>
</organism>
<keyword evidence="1" id="KW-0812">Transmembrane</keyword>
<accession>A0A939FMD8</accession>
<feature type="transmembrane region" description="Helical" evidence="1">
    <location>
        <begin position="26"/>
        <end position="49"/>
    </location>
</feature>
<proteinExistence type="predicted"/>
<dbReference type="AlphaFoldDB" id="A0A939FMD8"/>
<gene>
    <name evidence="2" type="ORF">J1792_16070</name>
</gene>
<dbReference type="InterPro" id="IPR046295">
    <property type="entry name" value="DUF6332"/>
</dbReference>
<keyword evidence="1" id="KW-0472">Membrane</keyword>
<comment type="caution">
    <text evidence="2">The sequence shown here is derived from an EMBL/GenBank/DDBJ whole genome shotgun (WGS) entry which is preliminary data.</text>
</comment>
<dbReference type="RefSeq" id="WP_207247543.1">
    <property type="nucleotide sequence ID" value="NZ_JAFMOF010000002.1"/>
</dbReference>
<evidence type="ECO:0000313" key="2">
    <source>
        <dbReference type="EMBL" id="MBO0654233.1"/>
    </source>
</evidence>
<name>A0A939FMD8_9ACTN</name>
<keyword evidence="3" id="KW-1185">Reference proteome</keyword>
<evidence type="ECO:0000313" key="3">
    <source>
        <dbReference type="Proteomes" id="UP000664781"/>
    </source>
</evidence>
<protein>
    <submittedName>
        <fullName evidence="2">Uncharacterized protein</fullName>
    </submittedName>
</protein>
<sequence>MSHLEDAPGAAGPHRQQIRDAITVEISFSVVAGSVVAALLFFVVAGPALLFDLSAALESGLFRSAAVVAAVGFVVRVVTLLFKLRSALRERGSLQ</sequence>
<feature type="transmembrane region" description="Helical" evidence="1">
    <location>
        <begin position="61"/>
        <end position="82"/>
    </location>
</feature>
<dbReference type="EMBL" id="JAFMOF010000002">
    <property type="protein sequence ID" value="MBO0654233.1"/>
    <property type="molecule type" value="Genomic_DNA"/>
</dbReference>
<reference evidence="2" key="1">
    <citation type="submission" date="2021-03" db="EMBL/GenBank/DDBJ databases">
        <title>Streptomyces strains.</title>
        <authorList>
            <person name="Lund M.B."/>
            <person name="Toerring T."/>
        </authorList>
    </citation>
    <scope>NUCLEOTIDE SEQUENCE</scope>
    <source>
        <strain evidence="2">JCM 4242</strain>
    </source>
</reference>
<keyword evidence="1" id="KW-1133">Transmembrane helix</keyword>